<feature type="binding site" evidence="10">
    <location>
        <position position="263"/>
    </location>
    <ligand>
        <name>substrate</name>
    </ligand>
</feature>
<feature type="binding site" evidence="11">
    <location>
        <position position="269"/>
    </location>
    <ligand>
        <name>NAD(+)</name>
        <dbReference type="ChEBI" id="CHEBI:57540"/>
    </ligand>
</feature>
<dbReference type="STRING" id="1817768.A3A87_04395"/>
<sequence>MKLTIIGTGYVGLVTGACFAEMGNTVTCVDIDEKKIDGLKRGILPIHEPGLESIVINNYKNGRLQFCASLGDPAAESSVYFIAVGTPPGEDGSADLRHVLAVARDIGQHINSYTIVVDKSTVPVGTADKVKAAIRHELGKRDAKVDYDVVSNPEFLKEGAAVEDFMRPDRVIIGTDSEEVRKAMRDLYLPFMRAHERLLFMGVRDAEMAKYAGNAMLATKISFMNEIANLCERMGVDVENVRQGIGSDSRIGYSFIYPGAGYGGSCFPKDVKALIRMAKDHSFEPKVLNAVEQRNEIQKHVLFEKISKRFGANLKGMTFGLWGLAFKPGTDDMREASSVVLLQALIGAGASVKAYDPVAMTAARRELPRAWFDSGQLRLVDEQYSALDGADAMILMTEWKPFRHPDFSRIGKIMKNPVIFDGRNQYDPELLREAGFEYNGIGR</sequence>
<name>A0A1F6U659_9PROT</name>
<dbReference type="InterPro" id="IPR008927">
    <property type="entry name" value="6-PGluconate_DH-like_C_sf"/>
</dbReference>
<feature type="binding site" evidence="11">
    <location>
        <position position="158"/>
    </location>
    <ligand>
        <name>NAD(+)</name>
        <dbReference type="ChEBI" id="CHEBI:57540"/>
    </ligand>
</feature>
<feature type="binding site" evidence="10">
    <location>
        <begin position="155"/>
        <end position="158"/>
    </location>
    <ligand>
        <name>substrate</name>
    </ligand>
</feature>
<feature type="binding site" evidence="10">
    <location>
        <position position="210"/>
    </location>
    <ligand>
        <name>substrate</name>
    </ligand>
</feature>
<dbReference type="InterPro" id="IPR014026">
    <property type="entry name" value="UDP-Glc/GDP-Man_DH_dimer"/>
</dbReference>
<dbReference type="SUPFAM" id="SSF48179">
    <property type="entry name" value="6-phosphogluconate dehydrogenase C-terminal domain-like"/>
    <property type="match status" value="1"/>
</dbReference>
<evidence type="ECO:0000313" key="14">
    <source>
        <dbReference type="Proteomes" id="UP000179037"/>
    </source>
</evidence>
<dbReference type="GO" id="GO:0006065">
    <property type="term" value="P:UDP-glucuronate biosynthetic process"/>
    <property type="evidence" value="ECO:0007669"/>
    <property type="project" value="UniProtKB-UniPathway"/>
</dbReference>
<evidence type="ECO:0000259" key="12">
    <source>
        <dbReference type="SMART" id="SM00984"/>
    </source>
</evidence>
<feature type="active site" description="Nucleophile" evidence="9">
    <location>
        <position position="266"/>
    </location>
</feature>
<feature type="binding site" evidence="11">
    <location>
        <position position="86"/>
    </location>
    <ligand>
        <name>NAD(+)</name>
        <dbReference type="ChEBI" id="CHEBI:57540"/>
    </ligand>
</feature>
<evidence type="ECO:0000256" key="9">
    <source>
        <dbReference type="PIRSR" id="PIRSR500134-1"/>
    </source>
</evidence>
<dbReference type="Pfam" id="PF03720">
    <property type="entry name" value="UDPG_MGDP_dh_C"/>
    <property type="match status" value="1"/>
</dbReference>
<reference evidence="13 14" key="1">
    <citation type="journal article" date="2016" name="Nat. Commun.">
        <title>Thousands of microbial genomes shed light on interconnected biogeochemical processes in an aquifer system.</title>
        <authorList>
            <person name="Anantharaman K."/>
            <person name="Brown C.T."/>
            <person name="Hug L.A."/>
            <person name="Sharon I."/>
            <person name="Castelle C.J."/>
            <person name="Probst A.J."/>
            <person name="Thomas B.C."/>
            <person name="Singh A."/>
            <person name="Wilkins M.J."/>
            <person name="Karaoz U."/>
            <person name="Brodie E.L."/>
            <person name="Williams K.H."/>
            <person name="Hubbard S.S."/>
            <person name="Banfield J.F."/>
        </authorList>
    </citation>
    <scope>NUCLEOTIDE SEQUENCE [LARGE SCALE GENOMIC DNA]</scope>
</reference>
<accession>A0A1F6U659</accession>
<dbReference type="GO" id="GO:0003979">
    <property type="term" value="F:UDP-glucose 6-dehydrogenase activity"/>
    <property type="evidence" value="ECO:0007669"/>
    <property type="project" value="UniProtKB-EC"/>
</dbReference>
<evidence type="ECO:0000256" key="7">
    <source>
        <dbReference type="ARBA" id="ARBA00047473"/>
    </source>
</evidence>
<keyword evidence="6 8" id="KW-0520">NAD</keyword>
<dbReference type="Gene3D" id="1.20.5.100">
    <property type="entry name" value="Cytochrome c1, transmembrane anchor, C-terminal"/>
    <property type="match status" value="1"/>
</dbReference>
<dbReference type="PIRSF" id="PIRSF000124">
    <property type="entry name" value="UDPglc_GDPman_dh"/>
    <property type="match status" value="1"/>
</dbReference>
<evidence type="ECO:0000256" key="2">
    <source>
        <dbReference type="ARBA" id="ARBA00006601"/>
    </source>
</evidence>
<proteinExistence type="inferred from homology"/>
<dbReference type="InterPro" id="IPR036291">
    <property type="entry name" value="NAD(P)-bd_dom_sf"/>
</dbReference>
<dbReference type="SUPFAM" id="SSF52413">
    <property type="entry name" value="UDP-glucose/GDP-mannose dehydrogenase C-terminal domain"/>
    <property type="match status" value="1"/>
</dbReference>
<dbReference type="EC" id="1.1.1.22" evidence="3 8"/>
<dbReference type="SMART" id="SM00984">
    <property type="entry name" value="UDPG_MGDP_dh_C"/>
    <property type="match status" value="1"/>
</dbReference>
<comment type="pathway">
    <text evidence="1">Nucleotide-sugar biosynthesis; UDP-alpha-D-glucuronate biosynthesis; UDP-alpha-D-glucuronate from UDP-alpha-D-glucose: step 1/1.</text>
</comment>
<evidence type="ECO:0000256" key="6">
    <source>
        <dbReference type="ARBA" id="ARBA00023027"/>
    </source>
</evidence>
<dbReference type="InterPro" id="IPR036220">
    <property type="entry name" value="UDP-Glc/GDP-Man_DH_C_sf"/>
</dbReference>
<dbReference type="PIRSF" id="PIRSF500134">
    <property type="entry name" value="UDPglc_DH_bac"/>
    <property type="match status" value="1"/>
</dbReference>
<dbReference type="GO" id="GO:0051287">
    <property type="term" value="F:NAD binding"/>
    <property type="evidence" value="ECO:0007669"/>
    <property type="project" value="InterPro"/>
</dbReference>
<evidence type="ECO:0000256" key="3">
    <source>
        <dbReference type="ARBA" id="ARBA00012954"/>
    </source>
</evidence>
<evidence type="ECO:0000256" key="10">
    <source>
        <dbReference type="PIRSR" id="PIRSR500134-2"/>
    </source>
</evidence>
<gene>
    <name evidence="13" type="ORF">A3A87_04395</name>
</gene>
<evidence type="ECO:0000313" key="13">
    <source>
        <dbReference type="EMBL" id="OGI52838.1"/>
    </source>
</evidence>
<dbReference type="Proteomes" id="UP000179037">
    <property type="component" value="Unassembled WGS sequence"/>
</dbReference>
<dbReference type="NCBIfam" id="TIGR03026">
    <property type="entry name" value="NDP-sugDHase"/>
    <property type="match status" value="1"/>
</dbReference>
<dbReference type="PANTHER" id="PTHR43750:SF3">
    <property type="entry name" value="UDP-GLUCOSE 6-DEHYDROGENASE TUAD"/>
    <property type="match status" value="1"/>
</dbReference>
<dbReference type="Pfam" id="PF00984">
    <property type="entry name" value="UDPG_MGDP_dh"/>
    <property type="match status" value="1"/>
</dbReference>
<protein>
    <recommendedName>
        <fullName evidence="4 8">UDP-glucose 6-dehydrogenase</fullName>
        <ecNumber evidence="3 8">1.1.1.22</ecNumber>
    </recommendedName>
</protein>
<feature type="binding site" evidence="11">
    <location>
        <position position="121"/>
    </location>
    <ligand>
        <name>NAD(+)</name>
        <dbReference type="ChEBI" id="CHEBI:57540"/>
    </ligand>
</feature>
<feature type="binding site" evidence="10">
    <location>
        <begin position="255"/>
        <end position="259"/>
    </location>
    <ligand>
        <name>substrate</name>
    </ligand>
</feature>
<keyword evidence="5 8" id="KW-0560">Oxidoreductase</keyword>
<evidence type="ECO:0000256" key="8">
    <source>
        <dbReference type="PIRNR" id="PIRNR000124"/>
    </source>
</evidence>
<dbReference type="PANTHER" id="PTHR43750">
    <property type="entry name" value="UDP-GLUCOSE 6-DEHYDROGENASE TUAD"/>
    <property type="match status" value="1"/>
</dbReference>
<evidence type="ECO:0000256" key="5">
    <source>
        <dbReference type="ARBA" id="ARBA00023002"/>
    </source>
</evidence>
<dbReference type="InterPro" id="IPR014027">
    <property type="entry name" value="UDP-Glc/GDP-Man_DH_C"/>
</dbReference>
<comment type="catalytic activity">
    <reaction evidence="7 8">
        <text>UDP-alpha-D-glucose + 2 NAD(+) + H2O = UDP-alpha-D-glucuronate + 2 NADH + 3 H(+)</text>
        <dbReference type="Rhea" id="RHEA:23596"/>
        <dbReference type="ChEBI" id="CHEBI:15377"/>
        <dbReference type="ChEBI" id="CHEBI:15378"/>
        <dbReference type="ChEBI" id="CHEBI:57540"/>
        <dbReference type="ChEBI" id="CHEBI:57945"/>
        <dbReference type="ChEBI" id="CHEBI:58052"/>
        <dbReference type="ChEBI" id="CHEBI:58885"/>
        <dbReference type="EC" id="1.1.1.22"/>
    </reaction>
</comment>
<dbReference type="PROSITE" id="PS51257">
    <property type="entry name" value="PROKAR_LIPOPROTEIN"/>
    <property type="match status" value="1"/>
</dbReference>
<feature type="binding site" evidence="11">
    <location>
        <position position="334"/>
    </location>
    <ligand>
        <name>NAD(+)</name>
        <dbReference type="ChEBI" id="CHEBI:57540"/>
    </ligand>
</feature>
<dbReference type="Pfam" id="PF03721">
    <property type="entry name" value="UDPG_MGDP_dh_N"/>
    <property type="match status" value="1"/>
</dbReference>
<feature type="domain" description="UDP-glucose/GDP-mannose dehydrogenase C-terminal" evidence="12">
    <location>
        <begin position="320"/>
        <end position="428"/>
    </location>
</feature>
<evidence type="ECO:0000256" key="1">
    <source>
        <dbReference type="ARBA" id="ARBA00004701"/>
    </source>
</evidence>
<feature type="binding site" evidence="10">
    <location>
        <position position="327"/>
    </location>
    <ligand>
        <name>substrate</name>
    </ligand>
</feature>
<dbReference type="SUPFAM" id="SSF51735">
    <property type="entry name" value="NAD(P)-binding Rossmann-fold domains"/>
    <property type="match status" value="1"/>
</dbReference>
<evidence type="ECO:0000256" key="4">
    <source>
        <dbReference type="ARBA" id="ARBA00015132"/>
    </source>
</evidence>
<dbReference type="AlphaFoldDB" id="A0A1F6U659"/>
<feature type="binding site" evidence="11">
    <location>
        <position position="35"/>
    </location>
    <ligand>
        <name>NAD(+)</name>
        <dbReference type="ChEBI" id="CHEBI:57540"/>
    </ligand>
</feature>
<dbReference type="EMBL" id="MFTC01000005">
    <property type="protein sequence ID" value="OGI52838.1"/>
    <property type="molecule type" value="Genomic_DNA"/>
</dbReference>
<dbReference type="InterPro" id="IPR017476">
    <property type="entry name" value="UDP-Glc/GDP-Man"/>
</dbReference>
<evidence type="ECO:0000256" key="11">
    <source>
        <dbReference type="PIRSR" id="PIRSR500134-3"/>
    </source>
</evidence>
<organism evidence="13 14">
    <name type="scientific">Candidatus Muproteobacteria bacterium RIFCSPLOWO2_01_FULL_60_18</name>
    <dbReference type="NCBI Taxonomy" id="1817768"/>
    <lineage>
        <taxon>Bacteria</taxon>
        <taxon>Pseudomonadati</taxon>
        <taxon>Pseudomonadota</taxon>
        <taxon>Candidatus Muproteobacteria</taxon>
    </lineage>
</organism>
<dbReference type="InterPro" id="IPR028357">
    <property type="entry name" value="UDPglc_DH_bac"/>
</dbReference>
<dbReference type="InterPro" id="IPR001732">
    <property type="entry name" value="UDP-Glc/GDP-Man_DH_N"/>
</dbReference>
<comment type="caution">
    <text evidence="13">The sequence shown here is derived from an EMBL/GenBank/DDBJ whole genome shotgun (WGS) entry which is preliminary data.</text>
</comment>
<feature type="binding site" evidence="11">
    <location>
        <position position="30"/>
    </location>
    <ligand>
        <name>NAD(+)</name>
        <dbReference type="ChEBI" id="CHEBI:57540"/>
    </ligand>
</feature>
<dbReference type="GO" id="GO:0000271">
    <property type="term" value="P:polysaccharide biosynthetic process"/>
    <property type="evidence" value="ECO:0007669"/>
    <property type="project" value="InterPro"/>
</dbReference>
<dbReference type="UniPathway" id="UPA00038">
    <property type="reaction ID" value="UER00491"/>
</dbReference>
<comment type="similarity">
    <text evidence="2 8">Belongs to the UDP-glucose/GDP-mannose dehydrogenase family.</text>
</comment>
<dbReference type="Gene3D" id="3.40.50.720">
    <property type="entry name" value="NAD(P)-binding Rossmann-like Domain"/>
    <property type="match status" value="2"/>
</dbReference>